<feature type="region of interest" description="Disordered" evidence="9">
    <location>
        <begin position="592"/>
        <end position="622"/>
    </location>
</feature>
<feature type="compositionally biased region" description="Basic residues" evidence="9">
    <location>
        <begin position="592"/>
        <end position="604"/>
    </location>
</feature>
<reference evidence="10" key="3">
    <citation type="submission" date="2025-09" db="UniProtKB">
        <authorList>
            <consortium name="Ensembl"/>
        </authorList>
    </citation>
    <scope>IDENTIFICATION</scope>
    <source>
        <strain evidence="10">Isolate ISIS603380</strain>
    </source>
</reference>
<keyword evidence="4" id="KW-0132">Cell division</keyword>
<evidence type="ECO:0000256" key="5">
    <source>
        <dbReference type="ARBA" id="ARBA00022829"/>
    </source>
</evidence>
<keyword evidence="7" id="KW-0131">Cell cycle</keyword>
<feature type="compositionally biased region" description="Basic and acidic residues" evidence="9">
    <location>
        <begin position="605"/>
        <end position="616"/>
    </location>
</feature>
<dbReference type="GO" id="GO:0051177">
    <property type="term" value="P:meiotic sister chromatid cohesion"/>
    <property type="evidence" value="ECO:0007669"/>
    <property type="project" value="TreeGrafter"/>
</dbReference>
<evidence type="ECO:0000256" key="7">
    <source>
        <dbReference type="ARBA" id="ARBA00023306"/>
    </source>
</evidence>
<reference evidence="10 11" key="1">
    <citation type="submission" date="2009-06" db="EMBL/GenBank/DDBJ databases">
        <title>The Genome Sequence of Loxodonta africana (African elephant).</title>
        <authorList>
            <person name="Di Palma F."/>
            <person name="Heiman D."/>
            <person name="Young S."/>
            <person name="Johnson J."/>
            <person name="Lander E.S."/>
            <person name="Lindblad-Toh K."/>
        </authorList>
    </citation>
    <scope>NUCLEOTIDE SEQUENCE [LARGE SCALE GENOMIC DNA]</scope>
    <source>
        <strain evidence="10 11">Isolate ISIS603380</strain>
    </source>
</reference>
<evidence type="ECO:0000256" key="4">
    <source>
        <dbReference type="ARBA" id="ARBA00022618"/>
    </source>
</evidence>
<feature type="region of interest" description="Disordered" evidence="9">
    <location>
        <begin position="728"/>
        <end position="777"/>
    </location>
</feature>
<organism evidence="10 11">
    <name type="scientific">Loxodonta africana</name>
    <name type="common">African elephant</name>
    <dbReference type="NCBI Taxonomy" id="9785"/>
    <lineage>
        <taxon>Eukaryota</taxon>
        <taxon>Metazoa</taxon>
        <taxon>Chordata</taxon>
        <taxon>Craniata</taxon>
        <taxon>Vertebrata</taxon>
        <taxon>Euteleostomi</taxon>
        <taxon>Mammalia</taxon>
        <taxon>Eutheria</taxon>
        <taxon>Afrotheria</taxon>
        <taxon>Proboscidea</taxon>
        <taxon>Elephantidae</taxon>
        <taxon>Loxodonta</taxon>
    </lineage>
</organism>
<dbReference type="Ensembl" id="ENSLAFT00000035422.1">
    <property type="protein sequence ID" value="ENSLAFP00000028830.1"/>
    <property type="gene ID" value="ENSLAFG00000028451.1"/>
</dbReference>
<feature type="compositionally biased region" description="Polar residues" evidence="9">
    <location>
        <begin position="734"/>
        <end position="749"/>
    </location>
</feature>
<keyword evidence="8" id="KW-0137">Centromere</keyword>
<dbReference type="PANTHER" id="PTHR21577">
    <property type="entry name" value="SHUGOSHIN"/>
    <property type="match status" value="1"/>
</dbReference>
<evidence type="ECO:0000313" key="11">
    <source>
        <dbReference type="Proteomes" id="UP000007646"/>
    </source>
</evidence>
<name>G3ULX1_LOXAF</name>
<gene>
    <name evidence="10" type="primary">SGO2</name>
</gene>
<feature type="region of interest" description="Disordered" evidence="9">
    <location>
        <begin position="506"/>
        <end position="573"/>
    </location>
</feature>
<accession>G3ULX1</accession>
<dbReference type="InterPro" id="IPR038889">
    <property type="entry name" value="Shugoshin1/2"/>
</dbReference>
<evidence type="ECO:0000256" key="2">
    <source>
        <dbReference type="ARBA" id="ARBA00010845"/>
    </source>
</evidence>
<comment type="similarity">
    <text evidence="2">Belongs to the shugoshin family.</text>
</comment>
<dbReference type="GO" id="GO:0051301">
    <property type="term" value="P:cell division"/>
    <property type="evidence" value="ECO:0007669"/>
    <property type="project" value="UniProtKB-KW"/>
</dbReference>
<sequence length="777" mass="89389">MDQDDGQSTQCDKRKITYLMKEQEEISSFSQSSDKFQQENKLDMGQISLTCNKSKASRQTFVINKLEKHNLIPNQKDKETISENPEITNEFQTADISTKDNGNLHNCETQDLWGLKKHVTDMQPVQQNESKVNKKLRHKVNRKTEIISEMNQIYENNDKDVHDLEKVDFFFQAQENKETISGNVEVSSEFQTLALSNRDNGNLCHWEIHNVLGLQKEITNMYPLQQNESKIKKFRQKVNRKTEIISEMNHTDDNKGIHCPEEGNFFSLTQKDKNDILENLENSNEFQTPDLSTKDTGNLCDYETQNISGVKKQVHDMQPAYQNESKIDKKLKQKVCRKTEIISEMNQIHENNPENRNNPENGKFSSLTQKDKGTVSKDLEITNEFQTADLSTKDNGDVYDYETWNVLGLKKHVTDMQPAQQNESKTNKKFRQKRNRKTEVIAEMNQIYDDNDKGMHGPDSNLDFKISKYKGRPECQRISSGYCMEINSNEKENCDQIPSPYKLIKKHRKESSGKAKNILPKGKHKTSLKLTDCSQTSVSLESGLKQSTNESDSNARSQIELHGNQRQSTRTLNKKRDFPFVEVIGECQVKKVSKMTPKSKKRKTDRNPSPDSHEEMEIISNTVQGKLVESEQVDKEKILENEKVVKIEPDFYRKAFKSLSQIHLPKIQDSSNTVLEDSTPLSISSSKNTVRESFVPTSSPVFHVSDDVHEKMREMKFKVIRRTQKSGIGDRTLQDLTNTSFVSSNTPQSEKAEDPSSELPGRRRRCIPLSLKEPSLK</sequence>
<keyword evidence="3" id="KW-0158">Chromosome</keyword>
<evidence type="ECO:0000256" key="1">
    <source>
        <dbReference type="ARBA" id="ARBA00004584"/>
    </source>
</evidence>
<keyword evidence="5" id="KW-0159">Chromosome partition</keyword>
<dbReference type="GO" id="GO:0007059">
    <property type="term" value="P:chromosome segregation"/>
    <property type="evidence" value="ECO:0007669"/>
    <property type="project" value="UniProtKB-KW"/>
</dbReference>
<protein>
    <submittedName>
        <fullName evidence="10">Shugoshin 2</fullName>
    </submittedName>
</protein>
<evidence type="ECO:0000256" key="6">
    <source>
        <dbReference type="ARBA" id="ARBA00023054"/>
    </source>
</evidence>
<evidence type="ECO:0000256" key="3">
    <source>
        <dbReference type="ARBA" id="ARBA00022454"/>
    </source>
</evidence>
<dbReference type="HOGENOM" id="CLU_020244_0_0_1"/>
<feature type="region of interest" description="Disordered" evidence="9">
    <location>
        <begin position="350"/>
        <end position="371"/>
    </location>
</feature>
<proteinExistence type="inferred from homology"/>
<dbReference type="GeneTree" id="ENSGT00940000154107"/>
<dbReference type="AlphaFoldDB" id="G3ULX1"/>
<keyword evidence="6" id="KW-0175">Coiled coil</keyword>
<dbReference type="PANTHER" id="PTHR21577:SF3">
    <property type="entry name" value="SHUGOSHIN 1-RELATED"/>
    <property type="match status" value="1"/>
</dbReference>
<evidence type="ECO:0000313" key="10">
    <source>
        <dbReference type="Ensembl" id="ENSLAFP00000028830.1"/>
    </source>
</evidence>
<comment type="subcellular location">
    <subcellularLocation>
        <location evidence="1">Chromosome</location>
        <location evidence="1">Centromere</location>
    </subcellularLocation>
</comment>
<evidence type="ECO:0000256" key="8">
    <source>
        <dbReference type="ARBA" id="ARBA00023328"/>
    </source>
</evidence>
<reference evidence="10" key="2">
    <citation type="submission" date="2025-08" db="UniProtKB">
        <authorList>
            <consortium name="Ensembl"/>
        </authorList>
    </citation>
    <scope>IDENTIFICATION</scope>
    <source>
        <strain evidence="10">Isolate ISIS603380</strain>
    </source>
</reference>
<evidence type="ECO:0000256" key="9">
    <source>
        <dbReference type="SAM" id="MobiDB-lite"/>
    </source>
</evidence>
<feature type="compositionally biased region" description="Polar residues" evidence="9">
    <location>
        <begin position="528"/>
        <end position="557"/>
    </location>
</feature>
<dbReference type="Proteomes" id="UP000007646">
    <property type="component" value="Unassembled WGS sequence"/>
</dbReference>
<dbReference type="GO" id="GO:0000776">
    <property type="term" value="C:kinetochore"/>
    <property type="evidence" value="ECO:0007669"/>
    <property type="project" value="TreeGrafter"/>
</dbReference>
<keyword evidence="11" id="KW-1185">Reference proteome</keyword>